<keyword evidence="1" id="KW-1133">Transmembrane helix</keyword>
<evidence type="ECO:0000313" key="2">
    <source>
        <dbReference type="EMBL" id="KKE84592.1"/>
    </source>
</evidence>
<organism evidence="2 3">
    <name type="scientific">Pseudoalteromonas luteoviolacea S4054</name>
    <dbReference type="NCBI Taxonomy" id="1129367"/>
    <lineage>
        <taxon>Bacteria</taxon>
        <taxon>Pseudomonadati</taxon>
        <taxon>Pseudomonadota</taxon>
        <taxon>Gammaproteobacteria</taxon>
        <taxon>Alteromonadales</taxon>
        <taxon>Pseudoalteromonadaceae</taxon>
        <taxon>Pseudoalteromonas</taxon>
    </lineage>
</organism>
<keyword evidence="1" id="KW-0812">Transmembrane</keyword>
<dbReference type="RefSeq" id="WP_046355212.1">
    <property type="nucleotide sequence ID" value="NZ_AUXW01000135.1"/>
</dbReference>
<accession>A0A0F6AEF3</accession>
<dbReference type="Proteomes" id="UP000033434">
    <property type="component" value="Unassembled WGS sequence"/>
</dbReference>
<dbReference type="AlphaFoldDB" id="A0A0F6AEF3"/>
<protein>
    <submittedName>
        <fullName evidence="2">Uncharacterized protein</fullName>
    </submittedName>
</protein>
<evidence type="ECO:0000256" key="1">
    <source>
        <dbReference type="SAM" id="Phobius"/>
    </source>
</evidence>
<evidence type="ECO:0000313" key="3">
    <source>
        <dbReference type="Proteomes" id="UP000033434"/>
    </source>
</evidence>
<comment type="caution">
    <text evidence="2">The sequence shown here is derived from an EMBL/GenBank/DDBJ whole genome shotgun (WGS) entry which is preliminary data.</text>
</comment>
<name>A0A0F6AEF3_9GAMM</name>
<dbReference type="PATRIC" id="fig|1129367.4.peg.1469"/>
<dbReference type="EMBL" id="AUXW01000135">
    <property type="protein sequence ID" value="KKE84592.1"/>
    <property type="molecule type" value="Genomic_DNA"/>
</dbReference>
<feature type="transmembrane region" description="Helical" evidence="1">
    <location>
        <begin position="26"/>
        <end position="47"/>
    </location>
</feature>
<feature type="transmembrane region" description="Helical" evidence="1">
    <location>
        <begin position="72"/>
        <end position="91"/>
    </location>
</feature>
<keyword evidence="1" id="KW-0472">Membrane</keyword>
<sequence>MIIIPAIRFTILGEKFAYKDEVLKSFFIYSLCLTFAGWTPAIVRGPIKIDFPLPSSNSLFVSLSSIEDRGVVIFPAAIINLGILVFAYLYFYEKQKKMT</sequence>
<proteinExistence type="predicted"/>
<gene>
    <name evidence="2" type="ORF">N479_08485</name>
</gene>
<reference evidence="2 3" key="1">
    <citation type="journal article" date="2015" name="BMC Genomics">
        <title>Genome mining reveals unlocked bioactive potential of marine Gram-negative bacteria.</title>
        <authorList>
            <person name="Machado H."/>
            <person name="Sonnenschein E.C."/>
            <person name="Melchiorsen J."/>
            <person name="Gram L."/>
        </authorList>
    </citation>
    <scope>NUCLEOTIDE SEQUENCE [LARGE SCALE GENOMIC DNA]</scope>
    <source>
        <strain evidence="2 3">S4054</strain>
    </source>
</reference>